<protein>
    <submittedName>
        <fullName evidence="5">Helix-turn-helix protein</fullName>
    </submittedName>
</protein>
<dbReference type="AlphaFoldDB" id="A0A4R2ET32"/>
<dbReference type="InterPro" id="IPR046532">
    <property type="entry name" value="DUF6597"/>
</dbReference>
<evidence type="ECO:0000313" key="6">
    <source>
        <dbReference type="Proteomes" id="UP000294830"/>
    </source>
</evidence>
<dbReference type="SMART" id="SM00342">
    <property type="entry name" value="HTH_ARAC"/>
    <property type="match status" value="1"/>
</dbReference>
<dbReference type="InterPro" id="IPR009057">
    <property type="entry name" value="Homeodomain-like_sf"/>
</dbReference>
<evidence type="ECO:0000259" key="4">
    <source>
        <dbReference type="PROSITE" id="PS01124"/>
    </source>
</evidence>
<dbReference type="PANTHER" id="PTHR46796:SF13">
    <property type="entry name" value="HTH-TYPE TRANSCRIPTIONAL ACTIVATOR RHAS"/>
    <property type="match status" value="1"/>
</dbReference>
<keyword evidence="1" id="KW-0805">Transcription regulation</keyword>
<accession>A0A4R2ET32</accession>
<sequence>MSYYFAKPSYPLSLWVKQYWAIDDCLAQGQVHVQRIVPNGLMELMFYLGNRPVALDRRKQLCDCSVLSGQQKGYYDLLVSGRVSIFSIEFHPHGVSSFFDIPASEFFDQNVSLRDLVKVGVGELEFALYEARTFDEKIGIVEQFLLQRLKRSGKEYETKRMAHCIALINREKGLVAIDELSSMACLSRKQLERAFSAFIGSSPKQFLRTVRFQNTLHQKHQHADLSLTELAYKCGYYDQSHMINDYKLLSGKTPTQYFSECDPYSDYFL</sequence>
<comment type="caution">
    <text evidence="5">The sequence shown here is derived from an EMBL/GenBank/DDBJ whole genome shotgun (WGS) entry which is preliminary data.</text>
</comment>
<dbReference type="InterPro" id="IPR018060">
    <property type="entry name" value="HTH_AraC"/>
</dbReference>
<dbReference type="PROSITE" id="PS01124">
    <property type="entry name" value="HTH_ARAC_FAMILY_2"/>
    <property type="match status" value="1"/>
</dbReference>
<keyword evidence="3" id="KW-0804">Transcription</keyword>
<feature type="domain" description="HTH araC/xylS-type" evidence="4">
    <location>
        <begin position="159"/>
        <end position="260"/>
    </location>
</feature>
<dbReference type="EMBL" id="SLWB01000003">
    <property type="protein sequence ID" value="TCN70612.1"/>
    <property type="molecule type" value="Genomic_DNA"/>
</dbReference>
<name>A0A4R2ET32_9BACT</name>
<organism evidence="5 6">
    <name type="scientific">Acetobacteroides hydrogenigenes</name>
    <dbReference type="NCBI Taxonomy" id="979970"/>
    <lineage>
        <taxon>Bacteria</taxon>
        <taxon>Pseudomonadati</taxon>
        <taxon>Bacteroidota</taxon>
        <taxon>Bacteroidia</taxon>
        <taxon>Bacteroidales</taxon>
        <taxon>Rikenellaceae</taxon>
        <taxon>Acetobacteroides</taxon>
    </lineage>
</organism>
<dbReference type="SUPFAM" id="SSF46689">
    <property type="entry name" value="Homeodomain-like"/>
    <property type="match status" value="1"/>
</dbReference>
<evidence type="ECO:0000256" key="2">
    <source>
        <dbReference type="ARBA" id="ARBA00023125"/>
    </source>
</evidence>
<proteinExistence type="predicted"/>
<keyword evidence="2" id="KW-0238">DNA-binding</keyword>
<dbReference type="PANTHER" id="PTHR46796">
    <property type="entry name" value="HTH-TYPE TRANSCRIPTIONAL ACTIVATOR RHAS-RELATED"/>
    <property type="match status" value="1"/>
</dbReference>
<dbReference type="RefSeq" id="WP_131838472.1">
    <property type="nucleotide sequence ID" value="NZ_SLWB01000003.1"/>
</dbReference>
<dbReference type="Pfam" id="PF20240">
    <property type="entry name" value="DUF6597"/>
    <property type="match status" value="1"/>
</dbReference>
<evidence type="ECO:0000256" key="1">
    <source>
        <dbReference type="ARBA" id="ARBA00023015"/>
    </source>
</evidence>
<keyword evidence="6" id="KW-1185">Reference proteome</keyword>
<evidence type="ECO:0000256" key="3">
    <source>
        <dbReference type="ARBA" id="ARBA00023163"/>
    </source>
</evidence>
<dbReference type="Pfam" id="PF12833">
    <property type="entry name" value="HTH_18"/>
    <property type="match status" value="1"/>
</dbReference>
<dbReference type="Proteomes" id="UP000294830">
    <property type="component" value="Unassembled WGS sequence"/>
</dbReference>
<dbReference type="GO" id="GO:0043565">
    <property type="term" value="F:sequence-specific DNA binding"/>
    <property type="evidence" value="ECO:0007669"/>
    <property type="project" value="InterPro"/>
</dbReference>
<dbReference type="Gene3D" id="1.10.10.60">
    <property type="entry name" value="Homeodomain-like"/>
    <property type="match status" value="1"/>
</dbReference>
<dbReference type="InterPro" id="IPR050204">
    <property type="entry name" value="AraC_XylS_family_regulators"/>
</dbReference>
<dbReference type="OrthoDB" id="2569619at2"/>
<reference evidence="5 6" key="1">
    <citation type="submission" date="2019-03" db="EMBL/GenBank/DDBJ databases">
        <title>Genomic Encyclopedia of Archaeal and Bacterial Type Strains, Phase II (KMG-II): from individual species to whole genera.</title>
        <authorList>
            <person name="Goeker M."/>
        </authorList>
    </citation>
    <scope>NUCLEOTIDE SEQUENCE [LARGE SCALE GENOMIC DNA]</scope>
    <source>
        <strain evidence="5 6">RL-C</strain>
    </source>
</reference>
<dbReference type="GO" id="GO:0003700">
    <property type="term" value="F:DNA-binding transcription factor activity"/>
    <property type="evidence" value="ECO:0007669"/>
    <property type="project" value="InterPro"/>
</dbReference>
<gene>
    <name evidence="5" type="ORF">CLV25_103132</name>
</gene>
<evidence type="ECO:0000313" key="5">
    <source>
        <dbReference type="EMBL" id="TCN70612.1"/>
    </source>
</evidence>